<dbReference type="Proteomes" id="UP000298225">
    <property type="component" value="Unassembled WGS sequence"/>
</dbReference>
<feature type="domain" description="Fatty acid desaturase" evidence="3">
    <location>
        <begin position="35"/>
        <end position="189"/>
    </location>
</feature>
<feature type="transmembrane region" description="Helical" evidence="2">
    <location>
        <begin position="97"/>
        <end position="114"/>
    </location>
</feature>
<feature type="transmembrane region" description="Helical" evidence="2">
    <location>
        <begin position="74"/>
        <end position="91"/>
    </location>
</feature>
<gene>
    <name evidence="4" type="ORF">E4K66_39565</name>
</gene>
<protein>
    <recommendedName>
        <fullName evidence="3">Fatty acid desaturase domain-containing protein</fullName>
    </recommendedName>
</protein>
<dbReference type="OrthoDB" id="9792534at2"/>
<keyword evidence="2" id="KW-0472">Membrane</keyword>
<evidence type="ECO:0000313" key="5">
    <source>
        <dbReference type="Proteomes" id="UP000298225"/>
    </source>
</evidence>
<organism evidence="4 5">
    <name type="scientific">Bradyrhizobium frederickii</name>
    <dbReference type="NCBI Taxonomy" id="2560054"/>
    <lineage>
        <taxon>Bacteria</taxon>
        <taxon>Pseudomonadati</taxon>
        <taxon>Pseudomonadota</taxon>
        <taxon>Alphaproteobacteria</taxon>
        <taxon>Hyphomicrobiales</taxon>
        <taxon>Nitrobacteraceae</taxon>
        <taxon>Bradyrhizobium</taxon>
    </lineage>
</organism>
<sequence>MAAIWTSTIAAVHIRALTAAHRIKPTSPRCRSARQPNPGRGSTYRRGYSVQTTGASSHIWPRVAATKQTTRYRLLRLGYYLGAATLISMLGIWKGFLLYWVVPYMTLFLLFLYIRSVAEHFGSMDYEEELGSTRTVIPYWWERLFFAPHNVNYHLEHHLFPGVPFYNLPKLSTALMRDETYRANAHITHGYSTGLLRECLAHTG</sequence>
<name>A0A4Y9KN65_9BRAD</name>
<reference evidence="4 5" key="1">
    <citation type="submission" date="2019-03" db="EMBL/GenBank/DDBJ databases">
        <title>Bradyrhizobium strains diversity isolated from Chamaecrista fasciculata.</title>
        <authorList>
            <person name="Urquiaga M.C.O."/>
            <person name="Hungria M."/>
            <person name="Delamuta J.R.M."/>
        </authorList>
    </citation>
    <scope>NUCLEOTIDE SEQUENCE [LARGE SCALE GENOMIC DNA]</scope>
    <source>
        <strain evidence="4 5">CNPSo 3424</strain>
    </source>
</reference>
<dbReference type="AlphaFoldDB" id="A0A4Y9KN65"/>
<keyword evidence="2" id="KW-0812">Transmembrane</keyword>
<proteinExistence type="predicted"/>
<keyword evidence="2" id="KW-1133">Transmembrane helix</keyword>
<dbReference type="GO" id="GO:0006629">
    <property type="term" value="P:lipid metabolic process"/>
    <property type="evidence" value="ECO:0007669"/>
    <property type="project" value="InterPro"/>
</dbReference>
<dbReference type="Pfam" id="PF00487">
    <property type="entry name" value="FA_desaturase"/>
    <property type="match status" value="1"/>
</dbReference>
<keyword evidence="5" id="KW-1185">Reference proteome</keyword>
<feature type="region of interest" description="Disordered" evidence="1">
    <location>
        <begin position="26"/>
        <end position="46"/>
    </location>
</feature>
<comment type="caution">
    <text evidence="4">The sequence shown here is derived from an EMBL/GenBank/DDBJ whole genome shotgun (WGS) entry which is preliminary data.</text>
</comment>
<accession>A0A4Y9KN65</accession>
<evidence type="ECO:0000313" key="4">
    <source>
        <dbReference type="EMBL" id="TFV27758.1"/>
    </source>
</evidence>
<dbReference type="InterPro" id="IPR005804">
    <property type="entry name" value="FA_desaturase_dom"/>
</dbReference>
<evidence type="ECO:0000259" key="3">
    <source>
        <dbReference type="Pfam" id="PF00487"/>
    </source>
</evidence>
<dbReference type="EMBL" id="SPQU01000085">
    <property type="protein sequence ID" value="TFV27758.1"/>
    <property type="molecule type" value="Genomic_DNA"/>
</dbReference>
<evidence type="ECO:0000256" key="2">
    <source>
        <dbReference type="SAM" id="Phobius"/>
    </source>
</evidence>
<evidence type="ECO:0000256" key="1">
    <source>
        <dbReference type="SAM" id="MobiDB-lite"/>
    </source>
</evidence>